<sequence length="448" mass="47833">MTPSTGRKRRTAFMRTFSGKMLTAPMKWKVNRRRRQQQEEEQEQEEDRTMSEVEEDRRRDTTASRASVAPPPLETQNSTSRLLALPLTSPTVEAPIPNSPPPPPPASLQPPNPTTTTPPHDQGEDDDDDPTSIQPPAYRRRNFGVRPRVRPTTTAPAAGPMSPRALEKQREAEGAGPAEDVPEEYMYLAGMMPPPVRSTTTTAVSNTPAGNDAALGLDRRSRGVAVRPPVEQDRDEEDEDEEDDGADGEEQGEARREDVTAHLATDDKSHLARLHQSSSAPSAPPALDSEDEDGQDLRAVVPQEEEIYELEGSGSSSHLPPPPPPPLTLLPAPPAITSAHLFFPPPPPHEASDLPRYVAGPSAPSLLGPEKLSIVSSAPEDATLGPSEPPVLPSAPPAENDQAAIGLAVVPSAPPMLEDGEVQQALGLVPSAPPVEDHGDASAPSRAA</sequence>
<reference evidence="3" key="2">
    <citation type="submission" date="2015-01" db="EMBL/GenBank/DDBJ databases">
        <title>Evolutionary Origins and Diversification of the Mycorrhizal Mutualists.</title>
        <authorList>
            <consortium name="DOE Joint Genome Institute"/>
            <consortium name="Mycorrhizal Genomics Consortium"/>
            <person name="Kohler A."/>
            <person name="Kuo A."/>
            <person name="Nagy L.G."/>
            <person name="Floudas D."/>
            <person name="Copeland A."/>
            <person name="Barry K.W."/>
            <person name="Cichocki N."/>
            <person name="Veneault-Fourrey C."/>
            <person name="LaButti K."/>
            <person name="Lindquist E.A."/>
            <person name="Lipzen A."/>
            <person name="Lundell T."/>
            <person name="Morin E."/>
            <person name="Murat C."/>
            <person name="Riley R."/>
            <person name="Ohm R."/>
            <person name="Sun H."/>
            <person name="Tunlid A."/>
            <person name="Henrissat B."/>
            <person name="Grigoriev I.V."/>
            <person name="Hibbett D.S."/>
            <person name="Martin F."/>
        </authorList>
    </citation>
    <scope>NUCLEOTIDE SEQUENCE [LARGE SCALE GENOMIC DNA]</scope>
    <source>
        <strain evidence="3">MUT 4182</strain>
    </source>
</reference>
<proteinExistence type="predicted"/>
<feature type="compositionally biased region" description="Polar residues" evidence="1">
    <location>
        <begin position="197"/>
        <end position="209"/>
    </location>
</feature>
<feature type="compositionally biased region" description="Pro residues" evidence="1">
    <location>
        <begin position="97"/>
        <end position="113"/>
    </location>
</feature>
<name>A0A0C3LCR1_9AGAM</name>
<dbReference type="Proteomes" id="UP000054248">
    <property type="component" value="Unassembled WGS sequence"/>
</dbReference>
<feature type="region of interest" description="Disordered" evidence="1">
    <location>
        <begin position="429"/>
        <end position="448"/>
    </location>
</feature>
<feature type="compositionally biased region" description="Pro residues" evidence="1">
    <location>
        <begin position="387"/>
        <end position="396"/>
    </location>
</feature>
<feature type="compositionally biased region" description="Basic and acidic residues" evidence="1">
    <location>
        <begin position="252"/>
        <end position="270"/>
    </location>
</feature>
<organism evidence="2 3">
    <name type="scientific">Tulasnella calospora MUT 4182</name>
    <dbReference type="NCBI Taxonomy" id="1051891"/>
    <lineage>
        <taxon>Eukaryota</taxon>
        <taxon>Fungi</taxon>
        <taxon>Dikarya</taxon>
        <taxon>Basidiomycota</taxon>
        <taxon>Agaricomycotina</taxon>
        <taxon>Agaricomycetes</taxon>
        <taxon>Cantharellales</taxon>
        <taxon>Tulasnellaceae</taxon>
        <taxon>Tulasnella</taxon>
    </lineage>
</organism>
<evidence type="ECO:0000256" key="1">
    <source>
        <dbReference type="SAM" id="MobiDB-lite"/>
    </source>
</evidence>
<dbReference type="AlphaFoldDB" id="A0A0C3LCR1"/>
<gene>
    <name evidence="2" type="ORF">M407DRAFT_241663</name>
</gene>
<feature type="compositionally biased region" description="Basic residues" evidence="1">
    <location>
        <begin position="1"/>
        <end position="12"/>
    </location>
</feature>
<dbReference type="HOGENOM" id="CLU_611385_0_0_1"/>
<feature type="region of interest" description="Disordered" evidence="1">
    <location>
        <begin position="1"/>
        <end position="399"/>
    </location>
</feature>
<feature type="compositionally biased region" description="Pro residues" evidence="1">
    <location>
        <begin position="319"/>
        <end position="334"/>
    </location>
</feature>
<feature type="compositionally biased region" description="Basic and acidic residues" evidence="1">
    <location>
        <begin position="47"/>
        <end position="62"/>
    </location>
</feature>
<evidence type="ECO:0000313" key="3">
    <source>
        <dbReference type="Proteomes" id="UP000054248"/>
    </source>
</evidence>
<protein>
    <submittedName>
        <fullName evidence="2">Uncharacterized protein</fullName>
    </submittedName>
</protein>
<keyword evidence="3" id="KW-1185">Reference proteome</keyword>
<dbReference type="OrthoDB" id="3319668at2759"/>
<reference evidence="2 3" key="1">
    <citation type="submission" date="2014-04" db="EMBL/GenBank/DDBJ databases">
        <authorList>
            <consortium name="DOE Joint Genome Institute"/>
            <person name="Kuo A."/>
            <person name="Girlanda M."/>
            <person name="Perotto S."/>
            <person name="Kohler A."/>
            <person name="Nagy L.G."/>
            <person name="Floudas D."/>
            <person name="Copeland A."/>
            <person name="Barry K.W."/>
            <person name="Cichocki N."/>
            <person name="Veneault-Fourrey C."/>
            <person name="LaButti K."/>
            <person name="Lindquist E.A."/>
            <person name="Lipzen A."/>
            <person name="Lundell T."/>
            <person name="Morin E."/>
            <person name="Murat C."/>
            <person name="Sun H."/>
            <person name="Tunlid A."/>
            <person name="Henrissat B."/>
            <person name="Grigoriev I.V."/>
            <person name="Hibbett D.S."/>
            <person name="Martin F."/>
            <person name="Nordberg H.P."/>
            <person name="Cantor M.N."/>
            <person name="Hua S.X."/>
        </authorList>
    </citation>
    <scope>NUCLEOTIDE SEQUENCE [LARGE SCALE GENOMIC DNA]</scope>
    <source>
        <strain evidence="2 3">MUT 4182</strain>
    </source>
</reference>
<feature type="compositionally biased region" description="Basic residues" evidence="1">
    <location>
        <begin position="138"/>
        <end position="149"/>
    </location>
</feature>
<evidence type="ECO:0000313" key="2">
    <source>
        <dbReference type="EMBL" id="KIO31703.1"/>
    </source>
</evidence>
<dbReference type="EMBL" id="KN822960">
    <property type="protein sequence ID" value="KIO31703.1"/>
    <property type="molecule type" value="Genomic_DNA"/>
</dbReference>
<accession>A0A0C3LCR1</accession>
<feature type="compositionally biased region" description="Acidic residues" evidence="1">
    <location>
        <begin position="233"/>
        <end position="251"/>
    </location>
</feature>